<comment type="caution">
    <text evidence="3">The sequence shown here is derived from an EMBL/GenBank/DDBJ whole genome shotgun (WGS) entry which is preliminary data.</text>
</comment>
<feature type="chain" id="PRO_5042253606" evidence="2">
    <location>
        <begin position="27"/>
        <end position="119"/>
    </location>
</feature>
<accession>A0AAD9NBG2</accession>
<sequence>MQQSERVVFIFCVLVVLIASFSSTQAFTINRAALVDPSLTEAVLEELLEAIRQEEAPLNTIEKRRIDGGYGNRYGVAQSLGSKLMALKTAADWNNPGRRKRDAAMSGSASAANGDNSNM</sequence>
<organism evidence="3 4">
    <name type="scientific">Paralvinella palmiformis</name>
    <dbReference type="NCBI Taxonomy" id="53620"/>
    <lineage>
        <taxon>Eukaryota</taxon>
        <taxon>Metazoa</taxon>
        <taxon>Spiralia</taxon>
        <taxon>Lophotrochozoa</taxon>
        <taxon>Annelida</taxon>
        <taxon>Polychaeta</taxon>
        <taxon>Sedentaria</taxon>
        <taxon>Canalipalpata</taxon>
        <taxon>Terebellida</taxon>
        <taxon>Terebelliformia</taxon>
        <taxon>Alvinellidae</taxon>
        <taxon>Paralvinella</taxon>
    </lineage>
</organism>
<gene>
    <name evidence="3" type="ORF">LSH36_121g02026</name>
</gene>
<reference evidence="3" key="1">
    <citation type="journal article" date="2023" name="Mol. Biol. Evol.">
        <title>Third-Generation Sequencing Reveals the Adaptive Role of the Epigenome in Three Deep-Sea Polychaetes.</title>
        <authorList>
            <person name="Perez M."/>
            <person name="Aroh O."/>
            <person name="Sun Y."/>
            <person name="Lan Y."/>
            <person name="Juniper S.K."/>
            <person name="Young C.R."/>
            <person name="Angers B."/>
            <person name="Qian P.Y."/>
        </authorList>
    </citation>
    <scope>NUCLEOTIDE SEQUENCE</scope>
    <source>
        <strain evidence="3">P08H-3</strain>
    </source>
</reference>
<dbReference type="Proteomes" id="UP001208570">
    <property type="component" value="Unassembled WGS sequence"/>
</dbReference>
<evidence type="ECO:0000313" key="3">
    <source>
        <dbReference type="EMBL" id="KAK2161094.1"/>
    </source>
</evidence>
<dbReference type="EMBL" id="JAODUP010000121">
    <property type="protein sequence ID" value="KAK2161094.1"/>
    <property type="molecule type" value="Genomic_DNA"/>
</dbReference>
<dbReference type="AlphaFoldDB" id="A0AAD9NBG2"/>
<feature type="region of interest" description="Disordered" evidence="1">
    <location>
        <begin position="93"/>
        <end position="119"/>
    </location>
</feature>
<feature type="signal peptide" evidence="2">
    <location>
        <begin position="1"/>
        <end position="26"/>
    </location>
</feature>
<keyword evidence="2" id="KW-0732">Signal</keyword>
<proteinExistence type="predicted"/>
<evidence type="ECO:0000256" key="2">
    <source>
        <dbReference type="SAM" id="SignalP"/>
    </source>
</evidence>
<name>A0AAD9NBG2_9ANNE</name>
<feature type="compositionally biased region" description="Low complexity" evidence="1">
    <location>
        <begin position="104"/>
        <end position="119"/>
    </location>
</feature>
<evidence type="ECO:0000256" key="1">
    <source>
        <dbReference type="SAM" id="MobiDB-lite"/>
    </source>
</evidence>
<keyword evidence="4" id="KW-1185">Reference proteome</keyword>
<protein>
    <submittedName>
        <fullName evidence="3">Uncharacterized protein</fullName>
    </submittedName>
</protein>
<evidence type="ECO:0000313" key="4">
    <source>
        <dbReference type="Proteomes" id="UP001208570"/>
    </source>
</evidence>